<reference evidence="1" key="1">
    <citation type="journal article" date="2012" name="Nature">
        <title>The oyster genome reveals stress adaptation and complexity of shell formation.</title>
        <authorList>
            <person name="Zhang G."/>
            <person name="Fang X."/>
            <person name="Guo X."/>
            <person name="Li L."/>
            <person name="Luo R."/>
            <person name="Xu F."/>
            <person name="Yang P."/>
            <person name="Zhang L."/>
            <person name="Wang X."/>
            <person name="Qi H."/>
            <person name="Xiong Z."/>
            <person name="Que H."/>
            <person name="Xie Y."/>
            <person name="Holland P.W."/>
            <person name="Paps J."/>
            <person name="Zhu Y."/>
            <person name="Wu F."/>
            <person name="Chen Y."/>
            <person name="Wang J."/>
            <person name="Peng C."/>
            <person name="Meng J."/>
            <person name="Yang L."/>
            <person name="Liu J."/>
            <person name="Wen B."/>
            <person name="Zhang N."/>
            <person name="Huang Z."/>
            <person name="Zhu Q."/>
            <person name="Feng Y."/>
            <person name="Mount A."/>
            <person name="Hedgecock D."/>
            <person name="Xu Z."/>
            <person name="Liu Y."/>
            <person name="Domazet-Loso T."/>
            <person name="Du Y."/>
            <person name="Sun X."/>
            <person name="Zhang S."/>
            <person name="Liu B."/>
            <person name="Cheng P."/>
            <person name="Jiang X."/>
            <person name="Li J."/>
            <person name="Fan D."/>
            <person name="Wang W."/>
            <person name="Fu W."/>
            <person name="Wang T."/>
            <person name="Wang B."/>
            <person name="Zhang J."/>
            <person name="Peng Z."/>
            <person name="Li Y."/>
            <person name="Li N."/>
            <person name="Wang J."/>
            <person name="Chen M."/>
            <person name="He Y."/>
            <person name="Tan F."/>
            <person name="Song X."/>
            <person name="Zheng Q."/>
            <person name="Huang R."/>
            <person name="Yang H."/>
            <person name="Du X."/>
            <person name="Chen L."/>
            <person name="Yang M."/>
            <person name="Gaffney P.M."/>
            <person name="Wang S."/>
            <person name="Luo L."/>
            <person name="She Z."/>
            <person name="Ming Y."/>
            <person name="Huang W."/>
            <person name="Zhang S."/>
            <person name="Huang B."/>
            <person name="Zhang Y."/>
            <person name="Qu T."/>
            <person name="Ni P."/>
            <person name="Miao G."/>
            <person name="Wang J."/>
            <person name="Wang Q."/>
            <person name="Steinberg C.E."/>
            <person name="Wang H."/>
            <person name="Li N."/>
            <person name="Qian L."/>
            <person name="Zhang G."/>
            <person name="Li Y."/>
            <person name="Yang H."/>
            <person name="Liu X."/>
            <person name="Wang J."/>
            <person name="Yin Y."/>
            <person name="Wang J."/>
        </authorList>
    </citation>
    <scope>NUCLEOTIDE SEQUENCE [LARGE SCALE GENOMIC DNA]</scope>
    <source>
        <strain evidence="1">05x7-T-G4-1.051#20</strain>
    </source>
</reference>
<sequence length="154" mass="17846">MTLKSLFGILILFSVLATVNAGNNCYWNGREYDDGDQITYENASPCKEYKCVNGIVELTHYMCPACTSRMHTIKLPWECCPRCIHLNSYKLIHFRVYLFLTASEYNVIRRDETSNQYWGEDGQNYNFIYYVDQLHPIRSWGTVPLLHVAVGTGK</sequence>
<dbReference type="HOGENOM" id="CLU_1705980_0_0_1"/>
<dbReference type="AlphaFoldDB" id="K1Q672"/>
<organism evidence="1">
    <name type="scientific">Magallana gigas</name>
    <name type="common">Pacific oyster</name>
    <name type="synonym">Crassostrea gigas</name>
    <dbReference type="NCBI Taxonomy" id="29159"/>
    <lineage>
        <taxon>Eukaryota</taxon>
        <taxon>Metazoa</taxon>
        <taxon>Spiralia</taxon>
        <taxon>Lophotrochozoa</taxon>
        <taxon>Mollusca</taxon>
        <taxon>Bivalvia</taxon>
        <taxon>Autobranchia</taxon>
        <taxon>Pteriomorphia</taxon>
        <taxon>Ostreida</taxon>
        <taxon>Ostreoidea</taxon>
        <taxon>Ostreidae</taxon>
        <taxon>Magallana</taxon>
    </lineage>
</organism>
<dbReference type="EMBL" id="JH818105">
    <property type="protein sequence ID" value="EKC32132.1"/>
    <property type="molecule type" value="Genomic_DNA"/>
</dbReference>
<dbReference type="Gene3D" id="6.20.200.20">
    <property type="match status" value="1"/>
</dbReference>
<accession>K1Q672</accession>
<dbReference type="InParanoid" id="K1Q672"/>
<protein>
    <submittedName>
        <fullName evidence="1">Uncharacterized protein</fullName>
    </submittedName>
</protein>
<name>K1Q672_MAGGI</name>
<gene>
    <name evidence="1" type="ORF">CGI_10025225</name>
</gene>
<evidence type="ECO:0000313" key="1">
    <source>
        <dbReference type="EMBL" id="EKC32132.1"/>
    </source>
</evidence>
<dbReference type="SUPFAM" id="SSF57603">
    <property type="entry name" value="FnI-like domain"/>
    <property type="match status" value="1"/>
</dbReference>
<proteinExistence type="predicted"/>